<evidence type="ECO:0000313" key="2">
    <source>
        <dbReference type="Proteomes" id="UP000199420"/>
    </source>
</evidence>
<dbReference type="RefSeq" id="WP_091337453.1">
    <property type="nucleotide sequence ID" value="NZ_FNYC01000009.1"/>
</dbReference>
<evidence type="ECO:0000313" key="1">
    <source>
        <dbReference type="EMBL" id="SEJ48596.1"/>
    </source>
</evidence>
<gene>
    <name evidence="1" type="ORF">SAMN04487997_3537</name>
</gene>
<dbReference type="OrthoDB" id="8447821at2"/>
<evidence type="ECO:0008006" key="3">
    <source>
        <dbReference type="Google" id="ProtNLM"/>
    </source>
</evidence>
<accession>A0A1H6Z7A9</accession>
<keyword evidence="2" id="KW-1185">Reference proteome</keyword>
<sequence>MNLFPTTGTAPLLGQTLAACVPELRRRCSDPWAVIGSAAAWLAGADVEVADVDVLTSARDARSLVRHWQGRLLDTAGLKDADRFRSHFARFDFPLPVEVMGDLEVARPEGWRRVHVGATTLVQIDRLSVPIPTLDEQLRLLECFGRPKDRLRAGLLTHLRDAPA</sequence>
<protein>
    <recommendedName>
        <fullName evidence="3">Nucleotidyl transferase AbiEii toxin, Type IV TA system</fullName>
    </recommendedName>
</protein>
<name>A0A1H6Z7A9_9GAMM</name>
<proteinExistence type="predicted"/>
<dbReference type="EMBL" id="FNYC01000009">
    <property type="protein sequence ID" value="SEJ48596.1"/>
    <property type="molecule type" value="Genomic_DNA"/>
</dbReference>
<dbReference type="AlphaFoldDB" id="A0A1H6Z7A9"/>
<dbReference type="InterPro" id="IPR043519">
    <property type="entry name" value="NT_sf"/>
</dbReference>
<dbReference type="Proteomes" id="UP000199420">
    <property type="component" value="Unassembled WGS sequence"/>
</dbReference>
<dbReference type="SUPFAM" id="SSF81301">
    <property type="entry name" value="Nucleotidyltransferase"/>
    <property type="match status" value="1"/>
</dbReference>
<organism evidence="1 2">
    <name type="scientific">Frateuria terrea</name>
    <dbReference type="NCBI Taxonomy" id="529704"/>
    <lineage>
        <taxon>Bacteria</taxon>
        <taxon>Pseudomonadati</taxon>
        <taxon>Pseudomonadota</taxon>
        <taxon>Gammaproteobacteria</taxon>
        <taxon>Lysobacterales</taxon>
        <taxon>Rhodanobacteraceae</taxon>
        <taxon>Frateuria</taxon>
    </lineage>
</organism>
<dbReference type="STRING" id="529704.SAMN02927913_2135"/>
<reference evidence="1 2" key="1">
    <citation type="submission" date="2016-10" db="EMBL/GenBank/DDBJ databases">
        <authorList>
            <person name="de Groot N.N."/>
        </authorList>
    </citation>
    <scope>NUCLEOTIDE SEQUENCE [LARGE SCALE GENOMIC DNA]</scope>
    <source>
        <strain evidence="1 2">DSM 26515</strain>
    </source>
</reference>
<dbReference type="Gene3D" id="3.30.460.40">
    <property type="match status" value="1"/>
</dbReference>